<protein>
    <recommendedName>
        <fullName evidence="1">C2H2-type domain-containing protein</fullName>
    </recommendedName>
</protein>
<gene>
    <name evidence="2" type="ORF">LY89DRAFT_239324</name>
</gene>
<evidence type="ECO:0000313" key="2">
    <source>
        <dbReference type="EMBL" id="KUJ11186.1"/>
    </source>
</evidence>
<dbReference type="OrthoDB" id="2687452at2759"/>
<name>A0A194WTA8_MOLSC</name>
<keyword evidence="3" id="KW-1185">Reference proteome</keyword>
<dbReference type="SMART" id="SM00355">
    <property type="entry name" value="ZnF_C2H2"/>
    <property type="match status" value="4"/>
</dbReference>
<dbReference type="KEGG" id="psco:LY89DRAFT_239324"/>
<feature type="domain" description="C2H2-type" evidence="1">
    <location>
        <begin position="312"/>
        <end position="338"/>
    </location>
</feature>
<dbReference type="RefSeq" id="XP_018065541.1">
    <property type="nucleotide sequence ID" value="XM_018206093.1"/>
</dbReference>
<dbReference type="GeneID" id="28815819"/>
<dbReference type="AlphaFoldDB" id="A0A194WTA8"/>
<dbReference type="InParanoid" id="A0A194WTA8"/>
<feature type="domain" description="C2H2-type" evidence="1">
    <location>
        <begin position="341"/>
        <end position="371"/>
    </location>
</feature>
<evidence type="ECO:0000313" key="3">
    <source>
        <dbReference type="Proteomes" id="UP000070700"/>
    </source>
</evidence>
<dbReference type="EMBL" id="KQ947427">
    <property type="protein sequence ID" value="KUJ11186.1"/>
    <property type="molecule type" value="Genomic_DNA"/>
</dbReference>
<evidence type="ECO:0000259" key="1">
    <source>
        <dbReference type="SMART" id="SM00355"/>
    </source>
</evidence>
<dbReference type="Gene3D" id="3.30.160.60">
    <property type="entry name" value="Classic Zinc Finger"/>
    <property type="match status" value="1"/>
</dbReference>
<feature type="domain" description="C2H2-type" evidence="1">
    <location>
        <begin position="204"/>
        <end position="229"/>
    </location>
</feature>
<accession>A0A194WTA8</accession>
<dbReference type="Proteomes" id="UP000070700">
    <property type="component" value="Unassembled WGS sequence"/>
</dbReference>
<reference evidence="2 3" key="1">
    <citation type="submission" date="2015-10" db="EMBL/GenBank/DDBJ databases">
        <title>Full genome of DAOMC 229536 Phialocephala scopiformis, a fungal endophyte of spruce producing the potent anti-insectan compound rugulosin.</title>
        <authorList>
            <consortium name="DOE Joint Genome Institute"/>
            <person name="Walker A.K."/>
            <person name="Frasz S.L."/>
            <person name="Seifert K.A."/>
            <person name="Miller J.D."/>
            <person name="Mondo S.J."/>
            <person name="Labutti K."/>
            <person name="Lipzen A."/>
            <person name="Dockter R."/>
            <person name="Kennedy M."/>
            <person name="Grigoriev I.V."/>
            <person name="Spatafora J.W."/>
        </authorList>
    </citation>
    <scope>NUCLEOTIDE SEQUENCE [LARGE SCALE GENOMIC DNA]</scope>
    <source>
        <strain evidence="2 3">CBS 120377</strain>
    </source>
</reference>
<proteinExistence type="predicted"/>
<organism evidence="2 3">
    <name type="scientific">Mollisia scopiformis</name>
    <name type="common">Conifer needle endophyte fungus</name>
    <name type="synonym">Phialocephala scopiformis</name>
    <dbReference type="NCBI Taxonomy" id="149040"/>
    <lineage>
        <taxon>Eukaryota</taxon>
        <taxon>Fungi</taxon>
        <taxon>Dikarya</taxon>
        <taxon>Ascomycota</taxon>
        <taxon>Pezizomycotina</taxon>
        <taxon>Leotiomycetes</taxon>
        <taxon>Helotiales</taxon>
        <taxon>Mollisiaceae</taxon>
        <taxon>Mollisia</taxon>
    </lineage>
</organism>
<dbReference type="InterPro" id="IPR013087">
    <property type="entry name" value="Znf_C2H2_type"/>
</dbReference>
<feature type="domain" description="C2H2-type" evidence="1">
    <location>
        <begin position="275"/>
        <end position="302"/>
    </location>
</feature>
<sequence>MKAKESWWLSTFYSFCIQATVRRVLLQLQNSPRSELAAKQYLQLAVRLFATISANYDPLMRDYASFNPDTSAKGSRVSDFRDAQLVIQQSSWASKGIDCSAIYLMQLFDDDWSELAADDIVPIYDEPIPVPELSSPFADPCVDLDSLGASNWAQDFGLYQSFSPKPYRPSSLSSMESVDNFTRITFSLPAADTKNHIPQERTLHTCDYHLCTVPSFPTLAGLKSHLRDHAENVVRQWKEKQPSRCLWARNCKSKAIFKTERIFRTHLENVHISPILCTVKDCQHRKPFRSRYDLERHITVFHKEASASYLYCPCTKCDQSPIAFIRKDKWLLHIQTCHEDTECPFDDCPGGINGDVCLTHSDVVTHIRKDHWNDGKKQAFT</sequence>